<proteinExistence type="predicted"/>
<name>A0AA42L4T7_9BURK</name>
<evidence type="ECO:0000313" key="1">
    <source>
        <dbReference type="EMBL" id="MDH0364940.1"/>
    </source>
</evidence>
<dbReference type="AlphaFoldDB" id="A0AA42L4T7"/>
<sequence length="74" mass="8691">AAITACRRLGRIIWKRWIGYHRRSLVETKMNCIKRLGERVMSRTFERQVNELHIRAAILNRFTELGRPQTAAVA</sequence>
<organism evidence="1 2">
    <name type="scientific">Comamonas aquatica</name>
    <dbReference type="NCBI Taxonomy" id="225991"/>
    <lineage>
        <taxon>Bacteria</taxon>
        <taxon>Pseudomonadati</taxon>
        <taxon>Pseudomonadota</taxon>
        <taxon>Betaproteobacteria</taxon>
        <taxon>Burkholderiales</taxon>
        <taxon>Comamonadaceae</taxon>
        <taxon>Comamonas</taxon>
    </lineage>
</organism>
<reference evidence="1" key="1">
    <citation type="submission" date="2022-09" db="EMBL/GenBank/DDBJ databases">
        <title>Intensive care unit water sources are persistently colonized with multi-drug resistant bacteria and are the site of extensive horizontal gene transfer of antibiotic resistance genes.</title>
        <authorList>
            <person name="Diorio-Toth L."/>
        </authorList>
    </citation>
    <scope>NUCLEOTIDE SEQUENCE</scope>
    <source>
        <strain evidence="1">GD04130</strain>
    </source>
</reference>
<feature type="non-terminal residue" evidence="1">
    <location>
        <position position="1"/>
    </location>
</feature>
<accession>A0AA42L4T7</accession>
<dbReference type="EMBL" id="JAODZU010000030">
    <property type="protein sequence ID" value="MDH0364940.1"/>
    <property type="molecule type" value="Genomic_DNA"/>
</dbReference>
<gene>
    <name evidence="1" type="ORF">N7330_18095</name>
</gene>
<evidence type="ECO:0000313" key="2">
    <source>
        <dbReference type="Proteomes" id="UP001158297"/>
    </source>
</evidence>
<dbReference type="Proteomes" id="UP001158297">
    <property type="component" value="Unassembled WGS sequence"/>
</dbReference>
<comment type="caution">
    <text evidence="1">The sequence shown here is derived from an EMBL/GenBank/DDBJ whole genome shotgun (WGS) entry which is preliminary data.</text>
</comment>
<protein>
    <submittedName>
        <fullName evidence="1">IS5/IS1182 family transposase</fullName>
    </submittedName>
</protein>